<feature type="domain" description="FAD-binding PCMH-type" evidence="4">
    <location>
        <begin position="93"/>
        <end position="274"/>
    </location>
</feature>
<dbReference type="InterPro" id="IPR016164">
    <property type="entry name" value="FAD-linked_Oxase-like_C"/>
</dbReference>
<sequence>MLEYVDHLHEHFIDPVVINRGRYQVPEAPGYSIAMHAESQAQHRFPRARPGRKRVNDRHHTLLDELTSLLGERGLLREPEAMARYVSDWAGDTLGMPLAVARPANTLDVAEVVKRCYEQGVAMTPQGGHSGLVAGALPAANGQELVISLERLNSVRAIDAVNFTITVDAGCILENVKLAAFEHDCDFPLSLGAQGSCQIGGNIATNAGGLNVLRYGMMRELVLGLEVVLPDGRIWESLSALHKDNRGYDLQQLFLGSEGTLGIVTGAVLKLSPRPTQNRTALLGLPSVQAVIDLYGLARRECCDLLTAFELIPRRCIELAIEATPELSDPMDSAYPWYVLMEIAATGPVDLGSMLEALLENGMERELVLDGALASSDTQSAQLWQFRESMLEGQRRRGEHLRTDISVPISAIPDFVSRASDVVMAASPECEIIAYGHVGDGNLHFNILPPVSLADSDKRTHLHDLEERLFDVLDDFHGSISAEHGIGRTKQAPYLARLSPVEREMVSGIKALFDPKGLMNPGRILPAKEH</sequence>
<evidence type="ECO:0000256" key="1">
    <source>
        <dbReference type="ARBA" id="ARBA00008000"/>
    </source>
</evidence>
<keyword evidence="3" id="KW-0274">FAD</keyword>
<accession>A0ABN5X2U8</accession>
<dbReference type="PANTHER" id="PTHR43716:SF2">
    <property type="entry name" value="BLL6224 PROTEIN"/>
    <property type="match status" value="1"/>
</dbReference>
<dbReference type="InterPro" id="IPR036849">
    <property type="entry name" value="Enolase-like_C_sf"/>
</dbReference>
<dbReference type="EMBL" id="AP019416">
    <property type="protein sequence ID" value="BBI53559.1"/>
    <property type="molecule type" value="Genomic_DNA"/>
</dbReference>
<evidence type="ECO:0000259" key="4">
    <source>
        <dbReference type="PROSITE" id="PS51387"/>
    </source>
</evidence>
<dbReference type="InterPro" id="IPR016171">
    <property type="entry name" value="Vanillyl_alc_oxidase_C-sub2"/>
</dbReference>
<dbReference type="Pfam" id="PF01565">
    <property type="entry name" value="FAD_binding_4"/>
    <property type="match status" value="1"/>
</dbReference>
<evidence type="ECO:0000313" key="6">
    <source>
        <dbReference type="Proteomes" id="UP000289555"/>
    </source>
</evidence>
<evidence type="ECO:0000256" key="2">
    <source>
        <dbReference type="ARBA" id="ARBA00022630"/>
    </source>
</evidence>
<dbReference type="Gene3D" id="3.30.70.2740">
    <property type="match status" value="1"/>
</dbReference>
<proteinExistence type="inferred from homology"/>
<dbReference type="SUPFAM" id="SSF56176">
    <property type="entry name" value="FAD-binding/transporter-associated domain-like"/>
    <property type="match status" value="1"/>
</dbReference>
<dbReference type="PROSITE" id="PS51387">
    <property type="entry name" value="FAD_PCMH"/>
    <property type="match status" value="1"/>
</dbReference>
<keyword evidence="6" id="KW-1185">Reference proteome</keyword>
<dbReference type="PANTHER" id="PTHR43716">
    <property type="entry name" value="D-2-HYDROXYGLUTARATE DEHYDROGENASE, MITOCHONDRIAL"/>
    <property type="match status" value="1"/>
</dbReference>
<reference evidence="6" key="1">
    <citation type="journal article" date="2019" name="Microbiol. Resour. Announc.">
        <title>Complete Genome Sequence of Halomonas olivaria, a Moderately Halophilic Bacterium Isolated from Olive Processing Effluents, Obtained by Nanopore Sequencing.</title>
        <authorList>
            <person name="Nagata S."/>
            <person name="Ii K.M."/>
            <person name="Tsukimi T."/>
            <person name="Miura M.C."/>
            <person name="Galipon J."/>
            <person name="Arakawa K."/>
        </authorList>
    </citation>
    <scope>NUCLEOTIDE SEQUENCE [LARGE SCALE GENOMIC DNA]</scope>
    <source>
        <strain evidence="6">TYRC17</strain>
    </source>
</reference>
<dbReference type="InterPro" id="IPR016166">
    <property type="entry name" value="FAD-bd_PCMH"/>
</dbReference>
<dbReference type="SUPFAM" id="SSF55103">
    <property type="entry name" value="FAD-linked oxidases, C-terminal domain"/>
    <property type="match status" value="1"/>
</dbReference>
<dbReference type="Gene3D" id="1.10.45.10">
    <property type="entry name" value="Vanillyl-alcohol Oxidase, Chain A, domain 4"/>
    <property type="match status" value="1"/>
</dbReference>
<dbReference type="InterPro" id="IPR016169">
    <property type="entry name" value="FAD-bd_PCMH_sub2"/>
</dbReference>
<dbReference type="Gene3D" id="3.30.70.2190">
    <property type="match status" value="1"/>
</dbReference>
<keyword evidence="2" id="KW-0285">Flavoprotein</keyword>
<dbReference type="Gene3D" id="3.30.465.10">
    <property type="match status" value="1"/>
</dbReference>
<dbReference type="Proteomes" id="UP000289555">
    <property type="component" value="Chromosome"/>
</dbReference>
<dbReference type="Gene3D" id="3.20.20.120">
    <property type="entry name" value="Enolase-like C-terminal domain"/>
    <property type="match status" value="1"/>
</dbReference>
<comment type="similarity">
    <text evidence="1">Belongs to the FAD-binding oxidoreductase/transferase type 4 family.</text>
</comment>
<name>A0ABN5X2U8_9GAMM</name>
<protein>
    <submittedName>
        <fullName evidence="5">Oxidoreductase</fullName>
    </submittedName>
</protein>
<evidence type="ECO:0000313" key="5">
    <source>
        <dbReference type="EMBL" id="BBI53559.1"/>
    </source>
</evidence>
<organism evidence="5 6">
    <name type="scientific">Vreelandella olivaria</name>
    <dbReference type="NCBI Taxonomy" id="390919"/>
    <lineage>
        <taxon>Bacteria</taxon>
        <taxon>Pseudomonadati</taxon>
        <taxon>Pseudomonadota</taxon>
        <taxon>Gammaproteobacteria</taxon>
        <taxon>Oceanospirillales</taxon>
        <taxon>Halomonadaceae</taxon>
        <taxon>Vreelandella</taxon>
    </lineage>
</organism>
<dbReference type="InterPro" id="IPR006094">
    <property type="entry name" value="Oxid_FAD_bind_N"/>
</dbReference>
<gene>
    <name evidence="5" type="ORF">HORIV_59800</name>
</gene>
<dbReference type="InterPro" id="IPR051264">
    <property type="entry name" value="FAD-oxidored/transferase_4"/>
</dbReference>
<dbReference type="Pfam" id="PF02913">
    <property type="entry name" value="FAD-oxidase_C"/>
    <property type="match status" value="1"/>
</dbReference>
<evidence type="ECO:0000256" key="3">
    <source>
        <dbReference type="ARBA" id="ARBA00022827"/>
    </source>
</evidence>
<dbReference type="InterPro" id="IPR004113">
    <property type="entry name" value="FAD-bd_oxidored_4_C"/>
</dbReference>
<dbReference type="InterPro" id="IPR036318">
    <property type="entry name" value="FAD-bd_PCMH-like_sf"/>
</dbReference>